<evidence type="ECO:0000313" key="2">
    <source>
        <dbReference type="EMBL" id="KAF7186244.1"/>
    </source>
</evidence>
<feature type="non-terminal residue" evidence="2">
    <location>
        <position position="1"/>
    </location>
</feature>
<feature type="region of interest" description="Disordered" evidence="1">
    <location>
        <begin position="29"/>
        <end position="85"/>
    </location>
</feature>
<dbReference type="AlphaFoldDB" id="A0A8H6R8B9"/>
<feature type="compositionally biased region" description="Basic and acidic residues" evidence="1">
    <location>
        <begin position="73"/>
        <end position="85"/>
    </location>
</feature>
<keyword evidence="3" id="KW-1185">Reference proteome</keyword>
<dbReference type="EMBL" id="JABCIY010000260">
    <property type="protein sequence ID" value="KAF7186244.1"/>
    <property type="molecule type" value="Genomic_DNA"/>
</dbReference>
<feature type="compositionally biased region" description="Polar residues" evidence="1">
    <location>
        <begin position="36"/>
        <end position="54"/>
    </location>
</feature>
<evidence type="ECO:0000256" key="1">
    <source>
        <dbReference type="SAM" id="MobiDB-lite"/>
    </source>
</evidence>
<dbReference type="OrthoDB" id="5314997at2759"/>
<evidence type="ECO:0000313" key="3">
    <source>
        <dbReference type="Proteomes" id="UP000660729"/>
    </source>
</evidence>
<proteinExistence type="predicted"/>
<comment type="caution">
    <text evidence="2">The sequence shown here is derived from an EMBL/GenBank/DDBJ whole genome shotgun (WGS) entry which is preliminary data.</text>
</comment>
<gene>
    <name evidence="2" type="ORF">HII31_12430</name>
</gene>
<sequence length="180" mass="19755">MNHFFTFDDNTFIKPSPSPPSTSTLAIMAKAEDAIKNTSSPTNETEPGLSSMSTLRDGDVTKSGQSMPPDLANDEHSPTEEEPFRFMDLPREMRDEVLSHLGKDSVIARKTSIELSIKNGPGMASLLVSRQFGREYSESVARHTKLLGRDGCWQPKGGDNNVPDSVEFTKMGFLESITTA</sequence>
<name>A0A8H6R8B9_9PEZI</name>
<organism evidence="2 3">
    <name type="scientific">Pseudocercospora fuligena</name>
    <dbReference type="NCBI Taxonomy" id="685502"/>
    <lineage>
        <taxon>Eukaryota</taxon>
        <taxon>Fungi</taxon>
        <taxon>Dikarya</taxon>
        <taxon>Ascomycota</taxon>
        <taxon>Pezizomycotina</taxon>
        <taxon>Dothideomycetes</taxon>
        <taxon>Dothideomycetidae</taxon>
        <taxon>Mycosphaerellales</taxon>
        <taxon>Mycosphaerellaceae</taxon>
        <taxon>Pseudocercospora</taxon>
    </lineage>
</organism>
<reference evidence="2" key="1">
    <citation type="submission" date="2020-04" db="EMBL/GenBank/DDBJ databases">
        <title>Draft genome resource of the tomato pathogen Pseudocercospora fuligena.</title>
        <authorList>
            <person name="Zaccaron A."/>
        </authorList>
    </citation>
    <scope>NUCLEOTIDE SEQUENCE</scope>
    <source>
        <strain evidence="2">PF001</strain>
    </source>
</reference>
<protein>
    <submittedName>
        <fullName evidence="2">Uncharacterized protein</fullName>
    </submittedName>
</protein>
<dbReference type="Proteomes" id="UP000660729">
    <property type="component" value="Unassembled WGS sequence"/>
</dbReference>
<accession>A0A8H6R8B9</accession>